<keyword evidence="8 10" id="KW-0472">Membrane</keyword>
<evidence type="ECO:0000256" key="5">
    <source>
        <dbReference type="ARBA" id="ARBA00022692"/>
    </source>
</evidence>
<dbReference type="PANTHER" id="PTHR43298">
    <property type="entry name" value="MULTIDRUG RESISTANCE PROTEIN NORM-RELATED"/>
    <property type="match status" value="1"/>
</dbReference>
<feature type="transmembrane region" description="Helical" evidence="10">
    <location>
        <begin position="79"/>
        <end position="97"/>
    </location>
</feature>
<accession>A0A2A4WVG3</accession>
<feature type="transmembrane region" description="Helical" evidence="10">
    <location>
        <begin position="7"/>
        <end position="26"/>
    </location>
</feature>
<evidence type="ECO:0000256" key="3">
    <source>
        <dbReference type="ARBA" id="ARBA00022449"/>
    </source>
</evidence>
<dbReference type="EMBL" id="NVUL01000105">
    <property type="protein sequence ID" value="PCI74323.1"/>
    <property type="molecule type" value="Genomic_DNA"/>
</dbReference>
<dbReference type="GO" id="GO:0005886">
    <property type="term" value="C:plasma membrane"/>
    <property type="evidence" value="ECO:0007669"/>
    <property type="project" value="UniProtKB-SubCell"/>
</dbReference>
<reference evidence="12" key="1">
    <citation type="submission" date="2017-08" db="EMBL/GenBank/DDBJ databases">
        <title>A dynamic microbial community with high functional redundancy inhabits the cold, oxic subseafloor aquifer.</title>
        <authorList>
            <person name="Tully B.J."/>
            <person name="Wheat C.G."/>
            <person name="Glazer B.T."/>
            <person name="Huber J.A."/>
        </authorList>
    </citation>
    <scope>NUCLEOTIDE SEQUENCE [LARGE SCALE GENOMIC DNA]</scope>
</reference>
<dbReference type="Proteomes" id="UP000218767">
    <property type="component" value="Unassembled WGS sequence"/>
</dbReference>
<gene>
    <name evidence="11" type="ORF">COB20_15275</name>
</gene>
<evidence type="ECO:0000256" key="6">
    <source>
        <dbReference type="ARBA" id="ARBA00022989"/>
    </source>
</evidence>
<dbReference type="GO" id="GO:0042910">
    <property type="term" value="F:xenobiotic transmembrane transporter activity"/>
    <property type="evidence" value="ECO:0007669"/>
    <property type="project" value="InterPro"/>
</dbReference>
<feature type="transmembrane region" description="Helical" evidence="10">
    <location>
        <begin position="32"/>
        <end position="59"/>
    </location>
</feature>
<dbReference type="Pfam" id="PF01554">
    <property type="entry name" value="MatE"/>
    <property type="match status" value="2"/>
</dbReference>
<dbReference type="NCBIfam" id="TIGR00797">
    <property type="entry name" value="matE"/>
    <property type="match status" value="1"/>
</dbReference>
<evidence type="ECO:0000313" key="11">
    <source>
        <dbReference type="EMBL" id="PCI74323.1"/>
    </source>
</evidence>
<evidence type="ECO:0000256" key="2">
    <source>
        <dbReference type="ARBA" id="ARBA00022448"/>
    </source>
</evidence>
<evidence type="ECO:0000256" key="9">
    <source>
        <dbReference type="ARBA" id="ARBA00031636"/>
    </source>
</evidence>
<protein>
    <recommendedName>
        <fullName evidence="9">Multidrug-efflux transporter</fullName>
    </recommendedName>
</protein>
<evidence type="ECO:0000256" key="7">
    <source>
        <dbReference type="ARBA" id="ARBA00023065"/>
    </source>
</evidence>
<proteinExistence type="predicted"/>
<dbReference type="GO" id="GO:0015297">
    <property type="term" value="F:antiporter activity"/>
    <property type="evidence" value="ECO:0007669"/>
    <property type="project" value="UniProtKB-KW"/>
</dbReference>
<dbReference type="InterPro" id="IPR048279">
    <property type="entry name" value="MdtK-like"/>
</dbReference>
<dbReference type="AlphaFoldDB" id="A0A2A4WVG3"/>
<feature type="transmembrane region" description="Helical" evidence="10">
    <location>
        <begin position="175"/>
        <end position="200"/>
    </location>
</feature>
<evidence type="ECO:0000313" key="12">
    <source>
        <dbReference type="Proteomes" id="UP000218767"/>
    </source>
</evidence>
<feature type="transmembrane region" description="Helical" evidence="10">
    <location>
        <begin position="300"/>
        <end position="320"/>
    </location>
</feature>
<dbReference type="InterPro" id="IPR050222">
    <property type="entry name" value="MATE_MdtK"/>
</dbReference>
<keyword evidence="5 10" id="KW-0812">Transmembrane</keyword>
<evidence type="ECO:0000256" key="4">
    <source>
        <dbReference type="ARBA" id="ARBA00022475"/>
    </source>
</evidence>
<feature type="transmembrane region" description="Helical" evidence="10">
    <location>
        <begin position="372"/>
        <end position="390"/>
    </location>
</feature>
<keyword evidence="4" id="KW-1003">Cell membrane</keyword>
<feature type="transmembrane region" description="Helical" evidence="10">
    <location>
        <begin position="268"/>
        <end position="288"/>
    </location>
</feature>
<evidence type="ECO:0000256" key="10">
    <source>
        <dbReference type="SAM" id="Phobius"/>
    </source>
</evidence>
<dbReference type="PIRSF" id="PIRSF006603">
    <property type="entry name" value="DinF"/>
    <property type="match status" value="1"/>
</dbReference>
<comment type="subcellular location">
    <subcellularLocation>
        <location evidence="1">Cell inner membrane</location>
        <topology evidence="1">Multi-pass membrane protein</topology>
    </subcellularLocation>
</comment>
<sequence length="443" mass="47976">MAIPVAAGMIFQTLYLLVDLYFVAALGEDSVAGVGIAGTLLFMIMALTQVLGVSAVALISQAVGRKDQEHANLVFNQSLVLSAVCAAITLLGGYLLAESYLSNITADDAALREGLTFLYWFLPGMALQFAMMAMASSLRATGIVKPAMIVQVLTVVLNTILAPILIAGWGPGPALGVLGAGLASSISITVGVGLLTLYFFKLEKYVSFKPALWRPRFDIWRKMLDIGLPAGGEMLLLFVYFSAVYWLIQDFGAPAQAGFSIGGRIMQSIFMPTMAIAFAVGPIIGQNFGAGKVDRVRETFRNGIILSSVVMFITTVIMQWRPEVLVMFFTEDAEVIKVGAVFLQLISLNFVAQGIVFTCSGVFQGLGNTRPALFSSGVRILIFVPIAVYLRYRPDFSINMVWYISILSVTAQAIVSFLLVRREFVHKLDTSQAEPTAETERAL</sequence>
<keyword evidence="6 10" id="KW-1133">Transmembrane helix</keyword>
<dbReference type="InterPro" id="IPR002528">
    <property type="entry name" value="MATE_fam"/>
</dbReference>
<feature type="transmembrane region" description="Helical" evidence="10">
    <location>
        <begin position="402"/>
        <end position="420"/>
    </location>
</feature>
<feature type="transmembrane region" description="Helical" evidence="10">
    <location>
        <begin position="340"/>
        <end position="363"/>
    </location>
</feature>
<organism evidence="11 12">
    <name type="scientific">SAR86 cluster bacterium</name>
    <dbReference type="NCBI Taxonomy" id="2030880"/>
    <lineage>
        <taxon>Bacteria</taxon>
        <taxon>Pseudomonadati</taxon>
        <taxon>Pseudomonadota</taxon>
        <taxon>Gammaproteobacteria</taxon>
        <taxon>SAR86 cluster</taxon>
    </lineage>
</organism>
<evidence type="ECO:0000256" key="1">
    <source>
        <dbReference type="ARBA" id="ARBA00004429"/>
    </source>
</evidence>
<keyword evidence="7" id="KW-0406">Ion transport</keyword>
<feature type="transmembrane region" description="Helical" evidence="10">
    <location>
        <begin position="147"/>
        <end position="169"/>
    </location>
</feature>
<keyword evidence="3" id="KW-0050">Antiport</keyword>
<feature type="transmembrane region" description="Helical" evidence="10">
    <location>
        <begin position="226"/>
        <end position="248"/>
    </location>
</feature>
<dbReference type="GO" id="GO:0006811">
    <property type="term" value="P:monoatomic ion transport"/>
    <property type="evidence" value="ECO:0007669"/>
    <property type="project" value="UniProtKB-KW"/>
</dbReference>
<keyword evidence="2" id="KW-0813">Transport</keyword>
<name>A0A2A4WVG3_9GAMM</name>
<comment type="caution">
    <text evidence="11">The sequence shown here is derived from an EMBL/GenBank/DDBJ whole genome shotgun (WGS) entry which is preliminary data.</text>
</comment>
<evidence type="ECO:0000256" key="8">
    <source>
        <dbReference type="ARBA" id="ARBA00023136"/>
    </source>
</evidence>
<dbReference type="PANTHER" id="PTHR43298:SF2">
    <property type="entry name" value="FMN_FAD EXPORTER YEEO-RELATED"/>
    <property type="match status" value="1"/>
</dbReference>
<feature type="transmembrane region" description="Helical" evidence="10">
    <location>
        <begin position="117"/>
        <end position="135"/>
    </location>
</feature>